<dbReference type="AlphaFoldDB" id="A0A948W7L8"/>
<dbReference type="EMBL" id="JAHJDP010000076">
    <property type="protein sequence ID" value="MBU2691766.1"/>
    <property type="molecule type" value="Genomic_DNA"/>
</dbReference>
<evidence type="ECO:0000313" key="2">
    <source>
        <dbReference type="EMBL" id="MBU2691766.1"/>
    </source>
</evidence>
<evidence type="ECO:0000259" key="1">
    <source>
        <dbReference type="PROSITE" id="PS50234"/>
    </source>
</evidence>
<dbReference type="Pfam" id="PF00092">
    <property type="entry name" value="VWA"/>
    <property type="match status" value="1"/>
</dbReference>
<dbReference type="PIRSF" id="PIRSF020634">
    <property type="entry name" value="TerY_vWA"/>
    <property type="match status" value="1"/>
</dbReference>
<dbReference type="InterPro" id="IPR002035">
    <property type="entry name" value="VWF_A"/>
</dbReference>
<proteinExistence type="predicted"/>
<evidence type="ECO:0000313" key="3">
    <source>
        <dbReference type="Proteomes" id="UP000777784"/>
    </source>
</evidence>
<organism evidence="2 3">
    <name type="scientific">Eiseniibacteriota bacterium</name>
    <dbReference type="NCBI Taxonomy" id="2212470"/>
    <lineage>
        <taxon>Bacteria</taxon>
        <taxon>Candidatus Eiseniibacteriota</taxon>
    </lineage>
</organism>
<dbReference type="SUPFAM" id="SSF53300">
    <property type="entry name" value="vWA-like"/>
    <property type="match status" value="1"/>
</dbReference>
<dbReference type="SMART" id="SM00327">
    <property type="entry name" value="VWA"/>
    <property type="match status" value="1"/>
</dbReference>
<dbReference type="Proteomes" id="UP000777784">
    <property type="component" value="Unassembled WGS sequence"/>
</dbReference>
<dbReference type="InterPro" id="IPR036465">
    <property type="entry name" value="vWFA_dom_sf"/>
</dbReference>
<dbReference type="PROSITE" id="PS50234">
    <property type="entry name" value="VWFA"/>
    <property type="match status" value="1"/>
</dbReference>
<dbReference type="InterPro" id="IPR011392">
    <property type="entry name" value="Tellurite-R_TerY"/>
</dbReference>
<reference evidence="2" key="1">
    <citation type="submission" date="2021-05" db="EMBL/GenBank/DDBJ databases">
        <title>Energy efficiency and biological interactions define the core microbiome of deep oligotrophic groundwater.</title>
        <authorList>
            <person name="Mehrshad M."/>
            <person name="Lopez-Fernandez M."/>
            <person name="Bell E."/>
            <person name="Bernier-Latmani R."/>
            <person name="Bertilsson S."/>
            <person name="Dopson M."/>
        </authorList>
    </citation>
    <scope>NUCLEOTIDE SEQUENCE</scope>
    <source>
        <strain evidence="2">Modern_marine.mb.64</strain>
    </source>
</reference>
<sequence length="225" mass="23965">MSELDQVPFDGIEFADNPEPRCPCALLLDTSGSMSGAKIAQLNEGLQIFAEELRSDAMAAKRVEVAIVTFGPVHTVQNFVTADIFQPPSLVASGDTPMGAAIMNAVALVAERKSKYRGNGIGYYRPWLFLITDGAPTDDVSAATAAIREGEAAKSLMFYAVGVDGADINRLSQIAIRQPLMLRGLSFREMFVWLSNSLGSISRSTPGDAVPLSNPAAPDGWAVVD</sequence>
<feature type="domain" description="VWFA" evidence="1">
    <location>
        <begin position="23"/>
        <end position="201"/>
    </location>
</feature>
<gene>
    <name evidence="2" type="ORF">KJ970_12640</name>
</gene>
<name>A0A948W7L8_UNCEI</name>
<comment type="caution">
    <text evidence="2">The sequence shown here is derived from an EMBL/GenBank/DDBJ whole genome shotgun (WGS) entry which is preliminary data.</text>
</comment>
<accession>A0A948W7L8</accession>
<dbReference type="Gene3D" id="3.40.50.410">
    <property type="entry name" value="von Willebrand factor, type A domain"/>
    <property type="match status" value="1"/>
</dbReference>
<protein>
    <submittedName>
        <fullName evidence="2">VWA domain-containing protein</fullName>
    </submittedName>
</protein>